<evidence type="ECO:0000313" key="2">
    <source>
        <dbReference type="EMBL" id="KAK7207164.1"/>
    </source>
</evidence>
<evidence type="ECO:0000313" key="3">
    <source>
        <dbReference type="Proteomes" id="UP001498771"/>
    </source>
</evidence>
<feature type="region of interest" description="Disordered" evidence="1">
    <location>
        <begin position="256"/>
        <end position="294"/>
    </location>
</feature>
<dbReference type="RefSeq" id="XP_064770197.1">
    <property type="nucleotide sequence ID" value="XM_064915220.1"/>
</dbReference>
<comment type="caution">
    <text evidence="2">The sequence shown here is derived from an EMBL/GenBank/DDBJ whole genome shotgun (WGS) entry which is preliminary data.</text>
</comment>
<accession>A0ABR1FBE3</accession>
<proteinExistence type="predicted"/>
<dbReference type="GeneID" id="90040732"/>
<name>A0ABR1FBE3_9ASCO</name>
<sequence>MPHTDVGCSSTSSELVRSFKSFALASLALGDCDDDIFDRKTSLAGVDKDHRDDSSTKTKQAWEWDLLPPLPEFEPIDLDNAANKDSTEVELTHRSNISRVSSKSTLPTPPIAYHEDAENITPRTATRTKALTVRRQLNTNFAPVREDYNSTYGQMRLQEQTADQTEYRSLLADGALLLQSSDLSTSVLNNWYEVTAELNRRLGSDEEPLLHPLRENTATPASAWTIDSEEFEDAGEGLTEDEDFVQFWLDNRLNEEGREPDTLTPLASSSSEDTFSKRRLNRSSGTKETSIVPAMSTMTAKMANRSQTASSDGNDDSALRITLASDPASTTALAPASTVRPQLRHVTPIRNGDENDSVDECDSLTFFPTVSNAPVDYDLESARSHRKWWGRLPTRTQYRSRVPFTSKRSHTAKSTLGNVSPSNPGMTAHQAKTSTRKVLSSSEDYRRRYAATRARIRAERDERRNQSRFASLLRRMSLRTN</sequence>
<organism evidence="2 3">
    <name type="scientific">Myxozyma melibiosi</name>
    <dbReference type="NCBI Taxonomy" id="54550"/>
    <lineage>
        <taxon>Eukaryota</taxon>
        <taxon>Fungi</taxon>
        <taxon>Dikarya</taxon>
        <taxon>Ascomycota</taxon>
        <taxon>Saccharomycotina</taxon>
        <taxon>Lipomycetes</taxon>
        <taxon>Lipomycetales</taxon>
        <taxon>Lipomycetaceae</taxon>
        <taxon>Myxozyma</taxon>
    </lineage>
</organism>
<dbReference type="Proteomes" id="UP001498771">
    <property type="component" value="Unassembled WGS sequence"/>
</dbReference>
<keyword evidence="3" id="KW-1185">Reference proteome</keyword>
<reference evidence="2 3" key="1">
    <citation type="submission" date="2024-03" db="EMBL/GenBank/DDBJ databases">
        <title>Genome-scale model development and genomic sequencing of the oleaginous clade Lipomyces.</title>
        <authorList>
            <consortium name="Lawrence Berkeley National Laboratory"/>
            <person name="Czajka J.J."/>
            <person name="Han Y."/>
            <person name="Kim J."/>
            <person name="Mondo S.J."/>
            <person name="Hofstad B.A."/>
            <person name="Robles A."/>
            <person name="Haridas S."/>
            <person name="Riley R."/>
            <person name="LaButti K."/>
            <person name="Pangilinan J."/>
            <person name="Andreopoulos W."/>
            <person name="Lipzen A."/>
            <person name="Yan J."/>
            <person name="Wang M."/>
            <person name="Ng V."/>
            <person name="Grigoriev I.V."/>
            <person name="Spatafora J.W."/>
            <person name="Magnuson J.K."/>
            <person name="Baker S.E."/>
            <person name="Pomraning K.R."/>
        </authorList>
    </citation>
    <scope>NUCLEOTIDE SEQUENCE [LARGE SCALE GENOMIC DNA]</scope>
    <source>
        <strain evidence="2 3">Phaff 52-87</strain>
    </source>
</reference>
<protein>
    <submittedName>
        <fullName evidence="2">Uncharacterized protein</fullName>
    </submittedName>
</protein>
<feature type="region of interest" description="Disordered" evidence="1">
    <location>
        <begin position="404"/>
        <end position="444"/>
    </location>
</feature>
<gene>
    <name evidence="2" type="ORF">BZA70DRAFT_5708</name>
</gene>
<evidence type="ECO:0000256" key="1">
    <source>
        <dbReference type="SAM" id="MobiDB-lite"/>
    </source>
</evidence>
<dbReference type="EMBL" id="JBBJBU010000001">
    <property type="protein sequence ID" value="KAK7207164.1"/>
    <property type="molecule type" value="Genomic_DNA"/>
</dbReference>
<feature type="compositionally biased region" description="Polar residues" evidence="1">
    <location>
        <begin position="412"/>
        <end position="442"/>
    </location>
</feature>